<evidence type="ECO:0000313" key="2">
    <source>
        <dbReference type="Proteomes" id="UP000694891"/>
    </source>
</evidence>
<dbReference type="Proteomes" id="UP000694891">
    <property type="component" value="Unplaced"/>
</dbReference>
<feature type="compositionally biased region" description="Acidic residues" evidence="1">
    <location>
        <begin position="169"/>
        <end position="183"/>
    </location>
</feature>
<protein>
    <submittedName>
        <fullName evidence="3">Calphotin-like isoform X3</fullName>
    </submittedName>
</protein>
<proteinExistence type="predicted"/>
<name>A0A9Y4JZL3_9TELE</name>
<feature type="compositionally biased region" description="Low complexity" evidence="1">
    <location>
        <begin position="153"/>
        <end position="168"/>
    </location>
</feature>
<organism evidence="2 3">
    <name type="scientific">Stegastes partitus</name>
    <name type="common">bicolor damselfish</name>
    <dbReference type="NCBI Taxonomy" id="144197"/>
    <lineage>
        <taxon>Eukaryota</taxon>
        <taxon>Metazoa</taxon>
        <taxon>Chordata</taxon>
        <taxon>Craniata</taxon>
        <taxon>Vertebrata</taxon>
        <taxon>Euteleostomi</taxon>
        <taxon>Actinopterygii</taxon>
        <taxon>Neopterygii</taxon>
        <taxon>Teleostei</taxon>
        <taxon>Neoteleostei</taxon>
        <taxon>Acanthomorphata</taxon>
        <taxon>Ovalentaria</taxon>
        <taxon>Pomacentridae</taxon>
        <taxon>Stegastes</taxon>
    </lineage>
</organism>
<feature type="region of interest" description="Disordered" evidence="1">
    <location>
        <begin position="272"/>
        <end position="298"/>
    </location>
</feature>
<evidence type="ECO:0000313" key="3">
    <source>
        <dbReference type="RefSeq" id="XP_008281753.1"/>
    </source>
</evidence>
<dbReference type="GeneID" id="103358525"/>
<evidence type="ECO:0000256" key="1">
    <source>
        <dbReference type="SAM" id="MobiDB-lite"/>
    </source>
</evidence>
<reference evidence="3" key="1">
    <citation type="submission" date="2025-08" db="UniProtKB">
        <authorList>
            <consortium name="RefSeq"/>
        </authorList>
    </citation>
    <scope>IDENTIFICATION</scope>
</reference>
<sequence length="368" mass="39084">MGLVFSWLWGQKEAPLLLDVATEAQVIPPAEVPVVVPAETEIQTVDTTVIQTETEQTFDVCEPETEVEAEAVAEAEAVEAEAVAEEDTVTEVEVVIPEDIVIPEPEIEITEEPAVEVISSEPEPAEAEADAVADEVVTETVAESVVEVISEVPEPEQVTEAVVSPAAPAEEEEEEEGDDEGEVEVLVEEDAPEVPAEPVTMPEDALVQSVEVPVVPDTIPEALVEEAEPVVTETKEAVADTLVDDFVVTESVSAVEVAIAESAAAIEQEIVAPVEPPSTQTESMDVTPAEPEPEPEPEPVAVPAEEMIIDAATEQKCLNILSEEPKPELCDMPCQMQLAVESVQLGSVELSVEAAMNGHIVPEVSIEG</sequence>
<dbReference type="RefSeq" id="XP_008281753.1">
    <property type="nucleotide sequence ID" value="XM_008283531.1"/>
</dbReference>
<keyword evidence="2" id="KW-1185">Reference proteome</keyword>
<feature type="region of interest" description="Disordered" evidence="1">
    <location>
        <begin position="153"/>
        <end position="183"/>
    </location>
</feature>
<dbReference type="AlphaFoldDB" id="A0A9Y4JZL3"/>
<gene>
    <name evidence="3" type="primary">LOC103358525</name>
</gene>
<accession>A0A9Y4JZL3</accession>